<keyword evidence="1" id="KW-0732">Signal</keyword>
<gene>
    <name evidence="2" type="ORF">PXX05_06380</name>
</gene>
<sequence>MSFFKAIMSVAMITVSLNSVAATPTPFPHGCEVSGFGFGQNHLIVNDNGLQSFYLIQNRSNQPIELQRIETREVFMSPSLNVKLDPLNWAAFASDIENLHFQCFIKENETIKTLDCRDVLDVCQYPRVKFALSNMGNYWVSTNKGQNEVITDATKKGIYLRW</sequence>
<proteinExistence type="predicted"/>
<keyword evidence="3" id="KW-1185">Reference proteome</keyword>
<evidence type="ECO:0000313" key="2">
    <source>
        <dbReference type="EMBL" id="WED44407.1"/>
    </source>
</evidence>
<evidence type="ECO:0000256" key="1">
    <source>
        <dbReference type="SAM" id="SignalP"/>
    </source>
</evidence>
<protein>
    <submittedName>
        <fullName evidence="2">Enhanced entry protein EnhB</fullName>
    </submittedName>
</protein>
<dbReference type="RefSeq" id="WP_275090225.1">
    <property type="nucleotide sequence ID" value="NZ_CP119078.1"/>
</dbReference>
<reference evidence="2 3" key="1">
    <citation type="submission" date="2023-02" db="EMBL/GenBank/DDBJ databases">
        <title>Genome Sequence of L. cardiaca H63T.</title>
        <authorList>
            <person name="Lopez A.E."/>
            <person name="Cianciotto N.P."/>
        </authorList>
    </citation>
    <scope>NUCLEOTIDE SEQUENCE [LARGE SCALE GENOMIC DNA]</scope>
    <source>
        <strain evidence="2 3">H63</strain>
    </source>
</reference>
<dbReference type="EMBL" id="CP119078">
    <property type="protein sequence ID" value="WED44407.1"/>
    <property type="molecule type" value="Genomic_DNA"/>
</dbReference>
<evidence type="ECO:0000313" key="3">
    <source>
        <dbReference type="Proteomes" id="UP001222087"/>
    </source>
</evidence>
<accession>A0ABY8AZ81</accession>
<name>A0ABY8AZ81_9GAMM</name>
<feature type="signal peptide" evidence="1">
    <location>
        <begin position="1"/>
        <end position="21"/>
    </location>
</feature>
<dbReference type="Proteomes" id="UP001222087">
    <property type="component" value="Chromosome"/>
</dbReference>
<organism evidence="2 3">
    <name type="scientific">Legionella cardiaca</name>
    <dbReference type="NCBI Taxonomy" id="1071983"/>
    <lineage>
        <taxon>Bacteria</taxon>
        <taxon>Pseudomonadati</taxon>
        <taxon>Pseudomonadota</taxon>
        <taxon>Gammaproteobacteria</taxon>
        <taxon>Legionellales</taxon>
        <taxon>Legionellaceae</taxon>
        <taxon>Legionella</taxon>
    </lineage>
</organism>
<feature type="chain" id="PRO_5046801570" evidence="1">
    <location>
        <begin position="22"/>
        <end position="162"/>
    </location>
</feature>